<dbReference type="Proteomes" id="UP001177003">
    <property type="component" value="Chromosome 8"/>
</dbReference>
<sequence length="128" mass="15068">MSLCMKLDLVNKNIDQKIKESVFVRCRTIKLVKDNAAVSFTRYPYCLKHFESLPTTTFAVTITSALVNQKHNSNLLHSFYIHPKHNGLHHYHHFLRRCYFPLQGGELREEEKKTNRYFVLPPILPIRA</sequence>
<evidence type="ECO:0000313" key="1">
    <source>
        <dbReference type="EMBL" id="CAI9298042.1"/>
    </source>
</evidence>
<dbReference type="EMBL" id="OX465084">
    <property type="protein sequence ID" value="CAI9298042.1"/>
    <property type="molecule type" value="Genomic_DNA"/>
</dbReference>
<proteinExistence type="predicted"/>
<accession>A0AA35ZUQ7</accession>
<reference evidence="1" key="1">
    <citation type="submission" date="2023-04" db="EMBL/GenBank/DDBJ databases">
        <authorList>
            <person name="Vijverberg K."/>
            <person name="Xiong W."/>
            <person name="Schranz E."/>
        </authorList>
    </citation>
    <scope>NUCLEOTIDE SEQUENCE</scope>
</reference>
<evidence type="ECO:0000313" key="2">
    <source>
        <dbReference type="Proteomes" id="UP001177003"/>
    </source>
</evidence>
<name>A0AA35ZUQ7_LACSI</name>
<protein>
    <submittedName>
        <fullName evidence="1">Uncharacterized protein</fullName>
    </submittedName>
</protein>
<dbReference type="AlphaFoldDB" id="A0AA35ZUQ7"/>
<organism evidence="1 2">
    <name type="scientific">Lactuca saligna</name>
    <name type="common">Willowleaf lettuce</name>
    <dbReference type="NCBI Taxonomy" id="75948"/>
    <lineage>
        <taxon>Eukaryota</taxon>
        <taxon>Viridiplantae</taxon>
        <taxon>Streptophyta</taxon>
        <taxon>Embryophyta</taxon>
        <taxon>Tracheophyta</taxon>
        <taxon>Spermatophyta</taxon>
        <taxon>Magnoliopsida</taxon>
        <taxon>eudicotyledons</taxon>
        <taxon>Gunneridae</taxon>
        <taxon>Pentapetalae</taxon>
        <taxon>asterids</taxon>
        <taxon>campanulids</taxon>
        <taxon>Asterales</taxon>
        <taxon>Asteraceae</taxon>
        <taxon>Cichorioideae</taxon>
        <taxon>Cichorieae</taxon>
        <taxon>Lactucinae</taxon>
        <taxon>Lactuca</taxon>
    </lineage>
</organism>
<gene>
    <name evidence="1" type="ORF">LSALG_LOCUS36821</name>
</gene>
<keyword evidence="2" id="KW-1185">Reference proteome</keyword>